<keyword evidence="1" id="KW-1133">Transmembrane helix</keyword>
<feature type="transmembrane region" description="Helical" evidence="1">
    <location>
        <begin position="12"/>
        <end position="33"/>
    </location>
</feature>
<accession>A0A523S3G1</accession>
<dbReference type="EMBL" id="SOKJ01000072">
    <property type="protein sequence ID" value="TET12564.1"/>
    <property type="molecule type" value="Genomic_DNA"/>
</dbReference>
<sequence>MLEEERKTPKKGRWLALIILILIVVYVISDGWFTNKIEPHTVVAVYEPGGVRALVNKTDKPTRMWKWPRILGTSIGVTEEPIKDEARAITSRFAMYTTDKVTGKAEDKEYVQAYVVDIEMRVKDWQKFFQEIDLDEINKERREAGPFVRLVKDRFEVVVYLIENIIRHGEAQDRFGEPLRTEEGYPAMNLSTRINYAYSELTNRRNFLIALSDRYHFKTEEKIKKYLKEEIPWYWFAGPDMYEFLTQQYKDIQERILSPYSEDISPEASQQRFTFGEDKLEIYRQAYQTYRYEKSLIQREKNLEELERRQKIYSGKEKLQKACQGFKEFLKSKGNDLKFVASSEHLQDLYSSFIMELESNTIFALRQGEVESIKKAVDEAKKKFDEDPLKEVDRKRAEEIQRDIKDLVKKKLSEELPYFFSQELFQFFNDYLAESNLQDLSSPVKEYVWLLLREEYLAALSGKVEKALKFLDIEIAEKFYLDLKTKLETEKIDFSQISSTVREYITDQQYLFQDSLELIPLLWQEEKLEWEKIQWEKVKEEELIPFFKYYSQADTELALDIRRVTSEENEALWEAAIEEMLGGEDITELRPFLLHKIREGDTLAKLAKKYKVNWRLVFGRDNRERVWQSLSSNEDKMKFDQLLAQGIRSGDWQKAYEFAKDIPLEVDESVIINRVEEFTPQWFEKQKEYRKKREAIVNKYIYGWVEKFAPRVIEEYVPVSPWIDHIERTYGVKIIKIKLHIGKDSMFTKDGQPKEEYYDLYYSEIGRQE</sequence>
<reference evidence="2 3" key="1">
    <citation type="submission" date="2019-03" db="EMBL/GenBank/DDBJ databases">
        <title>Metabolic potential of uncultured bacteria and archaea associated with petroleum seepage in deep-sea sediments.</title>
        <authorList>
            <person name="Dong X."/>
            <person name="Hubert C."/>
        </authorList>
    </citation>
    <scope>NUCLEOTIDE SEQUENCE [LARGE SCALE GENOMIC DNA]</scope>
    <source>
        <strain evidence="2">E44_bin7</strain>
    </source>
</reference>
<name>A0A523S3G1_UNCAE</name>
<gene>
    <name evidence="2" type="ORF">E3J84_01395</name>
</gene>
<dbReference type="CDD" id="cd00118">
    <property type="entry name" value="LysM"/>
    <property type="match status" value="1"/>
</dbReference>
<evidence type="ECO:0000313" key="2">
    <source>
        <dbReference type="EMBL" id="TET12564.1"/>
    </source>
</evidence>
<evidence type="ECO:0000313" key="3">
    <source>
        <dbReference type="Proteomes" id="UP000316360"/>
    </source>
</evidence>
<proteinExistence type="predicted"/>
<protein>
    <recommendedName>
        <fullName evidence="4">LysM domain-containing protein</fullName>
    </recommendedName>
</protein>
<evidence type="ECO:0000256" key="1">
    <source>
        <dbReference type="SAM" id="Phobius"/>
    </source>
</evidence>
<organism evidence="2 3">
    <name type="scientific">Aerophobetes bacterium</name>
    <dbReference type="NCBI Taxonomy" id="2030807"/>
    <lineage>
        <taxon>Bacteria</taxon>
        <taxon>Candidatus Aerophobota</taxon>
    </lineage>
</organism>
<dbReference type="InterPro" id="IPR018392">
    <property type="entry name" value="LysM"/>
</dbReference>
<keyword evidence="1" id="KW-0472">Membrane</keyword>
<keyword evidence="1" id="KW-0812">Transmembrane</keyword>
<dbReference type="AlphaFoldDB" id="A0A523S3G1"/>
<comment type="caution">
    <text evidence="2">The sequence shown here is derived from an EMBL/GenBank/DDBJ whole genome shotgun (WGS) entry which is preliminary data.</text>
</comment>
<dbReference type="Proteomes" id="UP000316360">
    <property type="component" value="Unassembled WGS sequence"/>
</dbReference>
<evidence type="ECO:0008006" key="4">
    <source>
        <dbReference type="Google" id="ProtNLM"/>
    </source>
</evidence>